<protein>
    <recommendedName>
        <fullName evidence="2">Ribose 5-phosphate isomerase A</fullName>
        <ecNumber evidence="2">5.3.1.6</ecNumber>
    </recommendedName>
</protein>
<proteinExistence type="predicted"/>
<dbReference type="Gene3D" id="3.30.70.260">
    <property type="match status" value="1"/>
</dbReference>
<evidence type="ECO:0000256" key="1">
    <source>
        <dbReference type="ARBA" id="ARBA00023235"/>
    </source>
</evidence>
<dbReference type="EMBL" id="JBHUPD010000002">
    <property type="protein sequence ID" value="MFD2873308.1"/>
    <property type="molecule type" value="Genomic_DNA"/>
</dbReference>
<reference evidence="4" key="1">
    <citation type="journal article" date="2019" name="Int. J. Syst. Evol. Microbiol.">
        <title>The Global Catalogue of Microorganisms (GCM) 10K type strain sequencing project: providing services to taxonomists for standard genome sequencing and annotation.</title>
        <authorList>
            <consortium name="The Broad Institute Genomics Platform"/>
            <consortium name="The Broad Institute Genome Sequencing Center for Infectious Disease"/>
            <person name="Wu L."/>
            <person name="Ma J."/>
        </authorList>
    </citation>
    <scope>NUCLEOTIDE SEQUENCE [LARGE SCALE GENOMIC DNA]</scope>
    <source>
        <strain evidence="4">KCTC 22437</strain>
    </source>
</reference>
<keyword evidence="4" id="KW-1185">Reference proteome</keyword>
<accession>A0ABW5YD84</accession>
<organism evidence="3 4">
    <name type="scientific">Mucilaginibacter ximonensis</name>
    <dbReference type="NCBI Taxonomy" id="538021"/>
    <lineage>
        <taxon>Bacteria</taxon>
        <taxon>Pseudomonadati</taxon>
        <taxon>Bacteroidota</taxon>
        <taxon>Sphingobacteriia</taxon>
        <taxon>Sphingobacteriales</taxon>
        <taxon>Sphingobacteriaceae</taxon>
        <taxon>Mucilaginibacter</taxon>
    </lineage>
</organism>
<dbReference type="InterPro" id="IPR004788">
    <property type="entry name" value="Ribose5P_isomerase_type_A"/>
</dbReference>
<evidence type="ECO:0000313" key="4">
    <source>
        <dbReference type="Proteomes" id="UP001597557"/>
    </source>
</evidence>
<dbReference type="Pfam" id="PF06026">
    <property type="entry name" value="Rib_5-P_isom_A"/>
    <property type="match status" value="1"/>
</dbReference>
<dbReference type="Gene3D" id="3.40.50.1360">
    <property type="match status" value="1"/>
</dbReference>
<dbReference type="Proteomes" id="UP001597557">
    <property type="component" value="Unassembled WGS sequence"/>
</dbReference>
<comment type="caution">
    <text evidence="3">The sequence shown here is derived from an EMBL/GenBank/DDBJ whole genome shotgun (WGS) entry which is preliminary data.</text>
</comment>
<dbReference type="CDD" id="cd01398">
    <property type="entry name" value="RPI_A"/>
    <property type="match status" value="1"/>
</dbReference>
<dbReference type="RefSeq" id="WP_377185906.1">
    <property type="nucleotide sequence ID" value="NZ_JBHUPD010000002.1"/>
</dbReference>
<gene>
    <name evidence="3" type="primary">rpiA</name>
    <name evidence="3" type="ORF">ACFS5N_12560</name>
</gene>
<dbReference type="SUPFAM" id="SSF100950">
    <property type="entry name" value="NagB/RpiA/CoA transferase-like"/>
    <property type="match status" value="1"/>
</dbReference>
<name>A0ABW5YD84_9SPHI</name>
<evidence type="ECO:0000313" key="3">
    <source>
        <dbReference type="EMBL" id="MFD2873308.1"/>
    </source>
</evidence>
<evidence type="ECO:0000256" key="2">
    <source>
        <dbReference type="NCBIfam" id="TIGR00021"/>
    </source>
</evidence>
<sequence length="237" mass="25907">MNWNSDIIKNLSWAGNISNVAGKQKVADQIAGKIKDGDVLGVGSGSTVFLTLFAIAERIKAEQLNIKAIPTSIEISLFCTKLGIPLTTLFEHKPDWCFDGADEVDPNKSLIKGRGGALFKEKLLISSSPVSYIIVDDSKIVDRLGSKFPVPVEVFPQALTHVEQELLFLGATDIQLRPAGGKDGPVITENNNLLLDVRFHEIDVDMERKIKSITGVIESGLFINYNIEVLMASNNNE</sequence>
<dbReference type="GO" id="GO:0004751">
    <property type="term" value="F:ribose-5-phosphate isomerase activity"/>
    <property type="evidence" value="ECO:0007669"/>
    <property type="project" value="UniProtKB-EC"/>
</dbReference>
<dbReference type="SUPFAM" id="SSF75445">
    <property type="entry name" value="D-ribose-5-phosphate isomerase (RpiA), lid domain"/>
    <property type="match status" value="1"/>
</dbReference>
<dbReference type="InterPro" id="IPR037171">
    <property type="entry name" value="NagB/RpiA_transferase-like"/>
</dbReference>
<keyword evidence="1 3" id="KW-0413">Isomerase</keyword>
<dbReference type="NCBIfam" id="TIGR00021">
    <property type="entry name" value="rpiA"/>
    <property type="match status" value="1"/>
</dbReference>
<dbReference type="PANTHER" id="PTHR11934:SF0">
    <property type="entry name" value="RIBOSE-5-PHOSPHATE ISOMERASE"/>
    <property type="match status" value="1"/>
</dbReference>
<dbReference type="PANTHER" id="PTHR11934">
    <property type="entry name" value="RIBOSE-5-PHOSPHATE ISOMERASE"/>
    <property type="match status" value="1"/>
</dbReference>
<dbReference type="EC" id="5.3.1.6" evidence="2"/>